<gene>
    <name evidence="10" type="ORF">MNOR_LOCUS1515</name>
</gene>
<evidence type="ECO:0000256" key="1">
    <source>
        <dbReference type="ARBA" id="ARBA00004651"/>
    </source>
</evidence>
<dbReference type="GO" id="GO:0042277">
    <property type="term" value="F:peptide binding"/>
    <property type="evidence" value="ECO:0007669"/>
    <property type="project" value="TreeGrafter"/>
</dbReference>
<feature type="domain" description="G-protein coupled receptors family 1 profile" evidence="9">
    <location>
        <begin position="72"/>
        <end position="110"/>
    </location>
</feature>
<keyword evidence="5 8" id="KW-1133">Transmembrane helix</keyword>
<dbReference type="GO" id="GO:0005886">
    <property type="term" value="C:plasma membrane"/>
    <property type="evidence" value="ECO:0007669"/>
    <property type="project" value="UniProtKB-SubCell"/>
</dbReference>
<dbReference type="EMBL" id="CAXKWB010000403">
    <property type="protein sequence ID" value="CAL4060692.1"/>
    <property type="molecule type" value="Genomic_DNA"/>
</dbReference>
<dbReference type="PANTHER" id="PTHR24241">
    <property type="entry name" value="NEUROPEPTIDE RECEPTOR-RELATED G-PROTEIN COUPLED RECEPTOR"/>
    <property type="match status" value="1"/>
</dbReference>
<evidence type="ECO:0000256" key="3">
    <source>
        <dbReference type="ARBA" id="ARBA00022475"/>
    </source>
</evidence>
<reference evidence="10 11" key="1">
    <citation type="submission" date="2024-05" db="EMBL/GenBank/DDBJ databases">
        <authorList>
            <person name="Wallberg A."/>
        </authorList>
    </citation>
    <scope>NUCLEOTIDE SEQUENCE [LARGE SCALE GENOMIC DNA]</scope>
</reference>
<dbReference type="SUPFAM" id="SSF81321">
    <property type="entry name" value="Family A G protein-coupled receptor-like"/>
    <property type="match status" value="1"/>
</dbReference>
<dbReference type="AlphaFoldDB" id="A0AAV2PPD1"/>
<evidence type="ECO:0000256" key="7">
    <source>
        <dbReference type="ARBA" id="ARBA00023170"/>
    </source>
</evidence>
<keyword evidence="3" id="KW-1003">Cell membrane</keyword>
<protein>
    <recommendedName>
        <fullName evidence="9">G-protein coupled receptors family 1 profile domain-containing protein</fullName>
    </recommendedName>
</protein>
<evidence type="ECO:0000259" key="9">
    <source>
        <dbReference type="PROSITE" id="PS50262"/>
    </source>
</evidence>
<proteinExistence type="inferred from homology"/>
<dbReference type="PANTHER" id="PTHR24241:SF190">
    <property type="entry name" value="CARDIOACCELERATORY PEPTIDE RECEPTOR-LIKE PROTEIN"/>
    <property type="match status" value="1"/>
</dbReference>
<evidence type="ECO:0000313" key="10">
    <source>
        <dbReference type="EMBL" id="CAL4060692.1"/>
    </source>
</evidence>
<sequence>MDSNMTHLDYINYTSINITNLDYFNYTEYMSTNLSNTSNSSSVRLPPWLGFDDQARRDIIAYCVLFVVAAVGNLTVFITLLRAKNRKSRVNLMISHLAVADLIVALIMIP</sequence>
<feature type="transmembrane region" description="Helical" evidence="8">
    <location>
        <begin position="90"/>
        <end position="109"/>
    </location>
</feature>
<evidence type="ECO:0000256" key="5">
    <source>
        <dbReference type="ARBA" id="ARBA00022989"/>
    </source>
</evidence>
<dbReference type="Gene3D" id="1.20.1070.10">
    <property type="entry name" value="Rhodopsin 7-helix transmembrane proteins"/>
    <property type="match status" value="1"/>
</dbReference>
<evidence type="ECO:0000313" key="11">
    <source>
        <dbReference type="Proteomes" id="UP001497623"/>
    </source>
</evidence>
<dbReference type="GO" id="GO:0032870">
    <property type="term" value="P:cellular response to hormone stimulus"/>
    <property type="evidence" value="ECO:0007669"/>
    <property type="project" value="TreeGrafter"/>
</dbReference>
<dbReference type="PRINTS" id="PR00237">
    <property type="entry name" value="GPCRRHODOPSN"/>
</dbReference>
<accession>A0AAV2PPD1</accession>
<evidence type="ECO:0000256" key="2">
    <source>
        <dbReference type="ARBA" id="ARBA00010663"/>
    </source>
</evidence>
<dbReference type="InterPro" id="IPR000276">
    <property type="entry name" value="GPCR_Rhodpsn"/>
</dbReference>
<keyword evidence="4 8" id="KW-0812">Transmembrane</keyword>
<organism evidence="10 11">
    <name type="scientific">Meganyctiphanes norvegica</name>
    <name type="common">Northern krill</name>
    <name type="synonym">Thysanopoda norvegica</name>
    <dbReference type="NCBI Taxonomy" id="48144"/>
    <lineage>
        <taxon>Eukaryota</taxon>
        <taxon>Metazoa</taxon>
        <taxon>Ecdysozoa</taxon>
        <taxon>Arthropoda</taxon>
        <taxon>Crustacea</taxon>
        <taxon>Multicrustacea</taxon>
        <taxon>Malacostraca</taxon>
        <taxon>Eumalacostraca</taxon>
        <taxon>Eucarida</taxon>
        <taxon>Euphausiacea</taxon>
        <taxon>Euphausiidae</taxon>
        <taxon>Meganyctiphanes</taxon>
    </lineage>
</organism>
<comment type="similarity">
    <text evidence="2">Belongs to the G-protein coupled receptor 1 family.</text>
</comment>
<dbReference type="PROSITE" id="PS50262">
    <property type="entry name" value="G_PROTEIN_RECEP_F1_2"/>
    <property type="match status" value="1"/>
</dbReference>
<dbReference type="GO" id="GO:0004930">
    <property type="term" value="F:G protein-coupled receptor activity"/>
    <property type="evidence" value="ECO:0007669"/>
    <property type="project" value="InterPro"/>
</dbReference>
<feature type="non-terminal residue" evidence="10">
    <location>
        <position position="110"/>
    </location>
</feature>
<feature type="transmembrane region" description="Helical" evidence="8">
    <location>
        <begin position="59"/>
        <end position="81"/>
    </location>
</feature>
<keyword evidence="11" id="KW-1185">Reference proteome</keyword>
<keyword evidence="6 8" id="KW-0472">Membrane</keyword>
<name>A0AAV2PPD1_MEGNR</name>
<evidence type="ECO:0000256" key="4">
    <source>
        <dbReference type="ARBA" id="ARBA00022692"/>
    </source>
</evidence>
<dbReference type="Proteomes" id="UP001497623">
    <property type="component" value="Unassembled WGS sequence"/>
</dbReference>
<keyword evidence="7" id="KW-0675">Receptor</keyword>
<evidence type="ECO:0000256" key="8">
    <source>
        <dbReference type="SAM" id="Phobius"/>
    </source>
</evidence>
<evidence type="ECO:0000256" key="6">
    <source>
        <dbReference type="ARBA" id="ARBA00023136"/>
    </source>
</evidence>
<comment type="subcellular location">
    <subcellularLocation>
        <location evidence="1">Cell membrane</location>
        <topology evidence="1">Multi-pass membrane protein</topology>
    </subcellularLocation>
</comment>
<comment type="caution">
    <text evidence="10">The sequence shown here is derived from an EMBL/GenBank/DDBJ whole genome shotgun (WGS) entry which is preliminary data.</text>
</comment>
<dbReference type="InterPro" id="IPR017452">
    <property type="entry name" value="GPCR_Rhodpsn_7TM"/>
</dbReference>